<dbReference type="AlphaFoldDB" id="A0A7C9VAN4"/>
<evidence type="ECO:0000256" key="2">
    <source>
        <dbReference type="ARBA" id="ARBA00010333"/>
    </source>
</evidence>
<dbReference type="GO" id="GO:0030313">
    <property type="term" value="C:cell envelope"/>
    <property type="evidence" value="ECO:0007669"/>
    <property type="project" value="UniProtKB-SubCell"/>
</dbReference>
<evidence type="ECO:0000256" key="4">
    <source>
        <dbReference type="RuleBase" id="RU003744"/>
    </source>
</evidence>
<comment type="similarity">
    <text evidence="2 4">Belongs to the bacterial solute-binding protein 3 family.</text>
</comment>
<organism evidence="8 9">
    <name type="scientific">Mesorhizobium zhangyense</name>
    <dbReference type="NCBI Taxonomy" id="1776730"/>
    <lineage>
        <taxon>Bacteria</taxon>
        <taxon>Pseudomonadati</taxon>
        <taxon>Pseudomonadota</taxon>
        <taxon>Alphaproteobacteria</taxon>
        <taxon>Hyphomicrobiales</taxon>
        <taxon>Phyllobacteriaceae</taxon>
        <taxon>Mesorhizobium</taxon>
    </lineage>
</organism>
<dbReference type="InterPro" id="IPR018313">
    <property type="entry name" value="SBP_3_CS"/>
</dbReference>
<dbReference type="Gene3D" id="3.40.190.10">
    <property type="entry name" value="Periplasmic binding protein-like II"/>
    <property type="match status" value="2"/>
</dbReference>
<evidence type="ECO:0000313" key="8">
    <source>
        <dbReference type="EMBL" id="NGN44724.1"/>
    </source>
</evidence>
<dbReference type="PANTHER" id="PTHR35936:SF17">
    <property type="entry name" value="ARGININE-BINDING EXTRACELLULAR PROTEIN ARTP"/>
    <property type="match status" value="1"/>
</dbReference>
<keyword evidence="3 5" id="KW-0732">Signal</keyword>
<dbReference type="InterPro" id="IPR001320">
    <property type="entry name" value="Iontro_rcpt_C"/>
</dbReference>
<comment type="caution">
    <text evidence="8">The sequence shown here is derived from an EMBL/GenBank/DDBJ whole genome shotgun (WGS) entry which is preliminary data.</text>
</comment>
<dbReference type="SUPFAM" id="SSF53850">
    <property type="entry name" value="Periplasmic binding protein-like II"/>
    <property type="match status" value="1"/>
</dbReference>
<name>A0A7C9VAN4_9HYPH</name>
<accession>A0A7C9VAN4</accession>
<dbReference type="GO" id="GO:0015276">
    <property type="term" value="F:ligand-gated monoatomic ion channel activity"/>
    <property type="evidence" value="ECO:0007669"/>
    <property type="project" value="InterPro"/>
</dbReference>
<feature type="signal peptide" evidence="5">
    <location>
        <begin position="1"/>
        <end position="24"/>
    </location>
</feature>
<dbReference type="Proteomes" id="UP000481252">
    <property type="component" value="Unassembled WGS sequence"/>
</dbReference>
<evidence type="ECO:0000256" key="1">
    <source>
        <dbReference type="ARBA" id="ARBA00004196"/>
    </source>
</evidence>
<sequence>MLKRLGLISIMIAASVGFAAPAFADKIVVGAYPANPPWEYKTDSGSFEGFEIDVAADVAKRIGADVEFQDLGFQALFAATASGRIDFAVSSISITNERLQNQAFTQPYYDSDGTIVGKADSTLTSLDDLKGKTIGVIAGSTGDAYMKENAEKLGVAEVKSYNAQQDLLLEVQNGRIDGGAGELAGFQFAIQKMPALKVLVRIPTGERFAMMTKKGHPMLEKVNSAITEMKTDGTLAVIHKKWFGVNPEAGTSTVKPSEIPQAQ</sequence>
<dbReference type="CDD" id="cd13530">
    <property type="entry name" value="PBP2_peptides_like"/>
    <property type="match status" value="1"/>
</dbReference>
<reference evidence="8 9" key="1">
    <citation type="submission" date="2020-02" db="EMBL/GenBank/DDBJ databases">
        <title>Genome sequence of the type strain CGMCC 1.15528 of Mesorhizobium zhangyense.</title>
        <authorList>
            <person name="Gao J."/>
            <person name="Sun J."/>
        </authorList>
    </citation>
    <scope>NUCLEOTIDE SEQUENCE [LARGE SCALE GENOMIC DNA]</scope>
    <source>
        <strain evidence="8 9">CGMCC 1.15528</strain>
    </source>
</reference>
<dbReference type="SMART" id="SM00079">
    <property type="entry name" value="PBPe"/>
    <property type="match status" value="1"/>
</dbReference>
<dbReference type="PANTHER" id="PTHR35936">
    <property type="entry name" value="MEMBRANE-BOUND LYTIC MUREIN TRANSGLYCOSYLASE F"/>
    <property type="match status" value="1"/>
</dbReference>
<dbReference type="EMBL" id="JAAKZG010000018">
    <property type="protein sequence ID" value="NGN44724.1"/>
    <property type="molecule type" value="Genomic_DNA"/>
</dbReference>
<evidence type="ECO:0000313" key="9">
    <source>
        <dbReference type="Proteomes" id="UP000481252"/>
    </source>
</evidence>
<evidence type="ECO:0000259" key="6">
    <source>
        <dbReference type="SMART" id="SM00062"/>
    </source>
</evidence>
<comment type="subcellular location">
    <subcellularLocation>
        <location evidence="1">Cell envelope</location>
    </subcellularLocation>
</comment>
<dbReference type="GO" id="GO:0016020">
    <property type="term" value="C:membrane"/>
    <property type="evidence" value="ECO:0007669"/>
    <property type="project" value="InterPro"/>
</dbReference>
<dbReference type="InterPro" id="IPR001638">
    <property type="entry name" value="Solute-binding_3/MltF_N"/>
</dbReference>
<dbReference type="SMART" id="SM00062">
    <property type="entry name" value="PBPb"/>
    <property type="match status" value="1"/>
</dbReference>
<proteinExistence type="inferred from homology"/>
<protein>
    <submittedName>
        <fullName evidence="8">Amino acid ABC transporter substrate-binding protein</fullName>
    </submittedName>
</protein>
<evidence type="ECO:0000256" key="3">
    <source>
        <dbReference type="ARBA" id="ARBA00022729"/>
    </source>
</evidence>
<feature type="domain" description="Solute-binding protein family 3/N-terminal" evidence="6">
    <location>
        <begin position="26"/>
        <end position="246"/>
    </location>
</feature>
<feature type="chain" id="PRO_5028912059" evidence="5">
    <location>
        <begin position="25"/>
        <end position="263"/>
    </location>
</feature>
<dbReference type="Pfam" id="PF00497">
    <property type="entry name" value="SBP_bac_3"/>
    <property type="match status" value="1"/>
</dbReference>
<dbReference type="PROSITE" id="PS01039">
    <property type="entry name" value="SBP_BACTERIAL_3"/>
    <property type="match status" value="1"/>
</dbReference>
<feature type="domain" description="Ionotropic glutamate receptor C-terminal" evidence="7">
    <location>
        <begin position="26"/>
        <end position="245"/>
    </location>
</feature>
<keyword evidence="9" id="KW-1185">Reference proteome</keyword>
<gene>
    <name evidence="8" type="ORF">G6N74_27075</name>
</gene>
<dbReference type="RefSeq" id="WP_165121095.1">
    <property type="nucleotide sequence ID" value="NZ_JAAKZG010000018.1"/>
</dbReference>
<evidence type="ECO:0000259" key="7">
    <source>
        <dbReference type="SMART" id="SM00079"/>
    </source>
</evidence>
<evidence type="ECO:0000256" key="5">
    <source>
        <dbReference type="SAM" id="SignalP"/>
    </source>
</evidence>